<dbReference type="PROSITE" id="PS50995">
    <property type="entry name" value="HTH_MARR_2"/>
    <property type="match status" value="1"/>
</dbReference>
<evidence type="ECO:0000313" key="6">
    <source>
        <dbReference type="Proteomes" id="UP001501591"/>
    </source>
</evidence>
<dbReference type="PROSITE" id="PS01117">
    <property type="entry name" value="HTH_MARR_1"/>
    <property type="match status" value="1"/>
</dbReference>
<keyword evidence="3" id="KW-0804">Transcription</keyword>
<dbReference type="InterPro" id="IPR000835">
    <property type="entry name" value="HTH_MarR-typ"/>
</dbReference>
<dbReference type="InterPro" id="IPR039422">
    <property type="entry name" value="MarR/SlyA-like"/>
</dbReference>
<dbReference type="Proteomes" id="UP001501591">
    <property type="component" value="Unassembled WGS sequence"/>
</dbReference>
<evidence type="ECO:0000256" key="3">
    <source>
        <dbReference type="ARBA" id="ARBA00023163"/>
    </source>
</evidence>
<dbReference type="PANTHER" id="PTHR33164">
    <property type="entry name" value="TRANSCRIPTIONAL REGULATOR, MARR FAMILY"/>
    <property type="match status" value="1"/>
</dbReference>
<dbReference type="PANTHER" id="PTHR33164:SF57">
    <property type="entry name" value="MARR-FAMILY TRANSCRIPTIONAL REGULATOR"/>
    <property type="match status" value="1"/>
</dbReference>
<dbReference type="Gene3D" id="1.10.10.10">
    <property type="entry name" value="Winged helix-like DNA-binding domain superfamily/Winged helix DNA-binding domain"/>
    <property type="match status" value="1"/>
</dbReference>
<evidence type="ECO:0000256" key="2">
    <source>
        <dbReference type="ARBA" id="ARBA00023125"/>
    </source>
</evidence>
<protein>
    <recommendedName>
        <fullName evidence="4">HTH marR-type domain-containing protein</fullName>
    </recommendedName>
</protein>
<sequence length="116" mass="12356">MNAALTSASLSMARMAVLHRLAESAAPVGLKDLAEALGCSKSNASVLSDRMVQDGLLHREVDPTDRRGVLLSLTSAGSAAHEEGFAIIRRQEENLFADVSLQDRDALLRTLGQVAQ</sequence>
<dbReference type="InterPro" id="IPR036390">
    <property type="entry name" value="WH_DNA-bd_sf"/>
</dbReference>
<evidence type="ECO:0000256" key="1">
    <source>
        <dbReference type="ARBA" id="ARBA00023015"/>
    </source>
</evidence>
<evidence type="ECO:0000313" key="5">
    <source>
        <dbReference type="EMBL" id="GAA3927726.1"/>
    </source>
</evidence>
<organism evidence="5 6">
    <name type="scientific">Microbacterium soli</name>
    <dbReference type="NCBI Taxonomy" id="446075"/>
    <lineage>
        <taxon>Bacteria</taxon>
        <taxon>Bacillati</taxon>
        <taxon>Actinomycetota</taxon>
        <taxon>Actinomycetes</taxon>
        <taxon>Micrococcales</taxon>
        <taxon>Microbacteriaceae</taxon>
        <taxon>Microbacterium</taxon>
    </lineage>
</organism>
<evidence type="ECO:0000259" key="4">
    <source>
        <dbReference type="PROSITE" id="PS50995"/>
    </source>
</evidence>
<keyword evidence="1" id="KW-0805">Transcription regulation</keyword>
<dbReference type="InterPro" id="IPR023187">
    <property type="entry name" value="Tscrpt_reg_MarR-type_CS"/>
</dbReference>
<reference evidence="6" key="1">
    <citation type="journal article" date="2019" name="Int. J. Syst. Evol. Microbiol.">
        <title>The Global Catalogue of Microorganisms (GCM) 10K type strain sequencing project: providing services to taxonomists for standard genome sequencing and annotation.</title>
        <authorList>
            <consortium name="The Broad Institute Genomics Platform"/>
            <consortium name="The Broad Institute Genome Sequencing Center for Infectious Disease"/>
            <person name="Wu L."/>
            <person name="Ma J."/>
        </authorList>
    </citation>
    <scope>NUCLEOTIDE SEQUENCE [LARGE SCALE GENOMIC DNA]</scope>
    <source>
        <strain evidence="6">JCM 17024</strain>
    </source>
</reference>
<dbReference type="EMBL" id="BAABCP010000001">
    <property type="protein sequence ID" value="GAA3927726.1"/>
    <property type="molecule type" value="Genomic_DNA"/>
</dbReference>
<dbReference type="Pfam" id="PF01047">
    <property type="entry name" value="MarR"/>
    <property type="match status" value="1"/>
</dbReference>
<dbReference type="InterPro" id="IPR036388">
    <property type="entry name" value="WH-like_DNA-bd_sf"/>
</dbReference>
<accession>A0ABP7MSM5</accession>
<gene>
    <name evidence="5" type="ORF">GCM10022383_03390</name>
</gene>
<keyword evidence="2" id="KW-0238">DNA-binding</keyword>
<dbReference type="SMART" id="SM00347">
    <property type="entry name" value="HTH_MARR"/>
    <property type="match status" value="1"/>
</dbReference>
<dbReference type="PRINTS" id="PR00598">
    <property type="entry name" value="HTHMARR"/>
</dbReference>
<feature type="domain" description="HTH marR-type" evidence="4">
    <location>
        <begin position="1"/>
        <end position="116"/>
    </location>
</feature>
<dbReference type="SUPFAM" id="SSF46785">
    <property type="entry name" value="Winged helix' DNA-binding domain"/>
    <property type="match status" value="1"/>
</dbReference>
<name>A0ABP7MSM5_9MICO</name>
<proteinExistence type="predicted"/>
<keyword evidence="6" id="KW-1185">Reference proteome</keyword>
<comment type="caution">
    <text evidence="5">The sequence shown here is derived from an EMBL/GenBank/DDBJ whole genome shotgun (WGS) entry which is preliminary data.</text>
</comment>